<evidence type="ECO:0000256" key="2">
    <source>
        <dbReference type="ARBA" id="ARBA00022475"/>
    </source>
</evidence>
<dbReference type="EMBL" id="CP002156">
    <property type="protein sequence ID" value="ADM10669.1"/>
    <property type="molecule type" value="Genomic_DNA"/>
</dbReference>
<dbReference type="RefSeq" id="WP_013301643.1">
    <property type="nucleotide sequence ID" value="NC_014414.1"/>
</dbReference>
<dbReference type="Pfam" id="PF03279">
    <property type="entry name" value="Lip_A_acyltrans"/>
    <property type="match status" value="1"/>
</dbReference>
<organism evidence="7 8">
    <name type="scientific">Parvularcula bermudensis (strain ATCC BAA-594 / HTCC2503 / KCTC 12087)</name>
    <dbReference type="NCBI Taxonomy" id="314260"/>
    <lineage>
        <taxon>Bacteria</taxon>
        <taxon>Pseudomonadati</taxon>
        <taxon>Pseudomonadota</taxon>
        <taxon>Alphaproteobacteria</taxon>
        <taxon>Parvularculales</taxon>
        <taxon>Parvularculaceae</taxon>
        <taxon>Parvularcula</taxon>
    </lineage>
</organism>
<evidence type="ECO:0000256" key="3">
    <source>
        <dbReference type="ARBA" id="ARBA00022519"/>
    </source>
</evidence>
<dbReference type="Proteomes" id="UP000001302">
    <property type="component" value="Chromosome"/>
</dbReference>
<dbReference type="HOGENOM" id="CLU_049421_4_2_5"/>
<dbReference type="GO" id="GO:0009247">
    <property type="term" value="P:glycolipid biosynthetic process"/>
    <property type="evidence" value="ECO:0007669"/>
    <property type="project" value="UniProtKB-ARBA"/>
</dbReference>
<evidence type="ECO:0000256" key="5">
    <source>
        <dbReference type="ARBA" id="ARBA00023136"/>
    </source>
</evidence>
<sequence length="316" mass="35529">MSDTPAPAEARWDADIALPAPRANRPATRMHRLEASLAAWILERVGRMPVEKAALRLGGLLSMVGPMILPVHRRGHRNLRLIYPDMTAAERSAILRGAWRNIGMTVAEFAHLKTLPERVTVIHGERLDEIIEKDAKAVFFSGHFANWEAMAVTLFAHGIRYGVVYRPANNPYVDKMIIEHRAAAMSRRQIPKGKKGARELLQTLKDGLSLCLLTDQKLNDGIEAPLLGLPAMTTQAAARLALSHDVPLIPLQIVRQPGSRFTLTVHEPLRLKKSENDKQDVAELTAMMNERLGDFILERPDQWLWFHRRWPSELAG</sequence>
<dbReference type="STRING" id="314260.PB2503_13159"/>
<evidence type="ECO:0000256" key="1">
    <source>
        <dbReference type="ARBA" id="ARBA00004533"/>
    </source>
</evidence>
<keyword evidence="5" id="KW-0472">Membrane</keyword>
<dbReference type="InterPro" id="IPR004960">
    <property type="entry name" value="LipA_acyltrans"/>
</dbReference>
<keyword evidence="8" id="KW-1185">Reference proteome</keyword>
<keyword evidence="4" id="KW-0808">Transferase</keyword>
<comment type="subcellular location">
    <subcellularLocation>
        <location evidence="1">Cell inner membrane</location>
    </subcellularLocation>
</comment>
<proteinExistence type="predicted"/>
<reference evidence="7 8" key="2">
    <citation type="journal article" date="2011" name="J. Bacteriol.">
        <title>Complete genome sequence of strain HTCC2503T of Parvularcula bermudensis, the type species of the order "Parvularculales" in the class Alphaproteobacteria.</title>
        <authorList>
            <person name="Oh H.M."/>
            <person name="Kang I."/>
            <person name="Vergin K.L."/>
            <person name="Kang D."/>
            <person name="Rhee K.H."/>
            <person name="Giovannoni S.J."/>
            <person name="Cho J.C."/>
        </authorList>
    </citation>
    <scope>NUCLEOTIDE SEQUENCE [LARGE SCALE GENOMIC DNA]</scope>
    <source>
        <strain evidence="8">ATCC BAA-594 / HTCC2503 / KCTC 12087</strain>
    </source>
</reference>
<name>E0TGR0_PARBH</name>
<dbReference type="PANTHER" id="PTHR30606:SF9">
    <property type="entry name" value="LIPID A BIOSYNTHESIS LAUROYLTRANSFERASE"/>
    <property type="match status" value="1"/>
</dbReference>
<reference evidence="8" key="1">
    <citation type="submission" date="2010-08" db="EMBL/GenBank/DDBJ databases">
        <title>Genome sequence of Parvularcula bermudensis HTCC2503.</title>
        <authorList>
            <person name="Kang D.-M."/>
            <person name="Oh H.-M."/>
            <person name="Cho J.-C."/>
        </authorList>
    </citation>
    <scope>NUCLEOTIDE SEQUENCE [LARGE SCALE GENOMIC DNA]</scope>
    <source>
        <strain evidence="8">ATCC BAA-594 / HTCC2503 / KCTC 12087</strain>
    </source>
</reference>
<evidence type="ECO:0000313" key="8">
    <source>
        <dbReference type="Proteomes" id="UP000001302"/>
    </source>
</evidence>
<gene>
    <name evidence="7" type="ordered locus">PB2503_13159</name>
</gene>
<dbReference type="GO" id="GO:0005886">
    <property type="term" value="C:plasma membrane"/>
    <property type="evidence" value="ECO:0007669"/>
    <property type="project" value="UniProtKB-SubCell"/>
</dbReference>
<keyword evidence="3" id="KW-0997">Cell inner membrane</keyword>
<evidence type="ECO:0000256" key="6">
    <source>
        <dbReference type="ARBA" id="ARBA00023315"/>
    </source>
</evidence>
<dbReference type="PANTHER" id="PTHR30606">
    <property type="entry name" value="LIPID A BIOSYNTHESIS LAUROYL ACYLTRANSFERASE"/>
    <property type="match status" value="1"/>
</dbReference>
<dbReference type="CDD" id="cd07984">
    <property type="entry name" value="LPLAT_LABLAT-like"/>
    <property type="match status" value="1"/>
</dbReference>
<accession>E0TGR0</accession>
<dbReference type="GO" id="GO:0016746">
    <property type="term" value="F:acyltransferase activity"/>
    <property type="evidence" value="ECO:0007669"/>
    <property type="project" value="UniProtKB-KW"/>
</dbReference>
<dbReference type="KEGG" id="pbr:PB2503_13159"/>
<evidence type="ECO:0000256" key="4">
    <source>
        <dbReference type="ARBA" id="ARBA00022679"/>
    </source>
</evidence>
<evidence type="ECO:0008006" key="9">
    <source>
        <dbReference type="Google" id="ProtNLM"/>
    </source>
</evidence>
<keyword evidence="6" id="KW-0012">Acyltransferase</keyword>
<evidence type="ECO:0000313" key="7">
    <source>
        <dbReference type="EMBL" id="ADM10669.1"/>
    </source>
</evidence>
<dbReference type="OrthoDB" id="9801955at2"/>
<protein>
    <recommendedName>
        <fullName evidence="9">Lipid A biosynthesis lauroyl acyltransferase</fullName>
    </recommendedName>
</protein>
<dbReference type="AlphaFoldDB" id="E0TGR0"/>
<dbReference type="eggNOG" id="COG1560">
    <property type="taxonomic scope" value="Bacteria"/>
</dbReference>
<keyword evidence="2" id="KW-1003">Cell membrane</keyword>